<keyword evidence="3" id="KW-1185">Reference proteome</keyword>
<proteinExistence type="predicted"/>
<dbReference type="InterPro" id="IPR029057">
    <property type="entry name" value="PRTase-like"/>
</dbReference>
<dbReference type="Gene3D" id="3.40.50.2020">
    <property type="match status" value="1"/>
</dbReference>
<gene>
    <name evidence="2" type="ordered locus">Afer_1703</name>
</gene>
<keyword evidence="2" id="KW-0808">Transferase</keyword>
<evidence type="ECO:0000259" key="1">
    <source>
        <dbReference type="Pfam" id="PF00156"/>
    </source>
</evidence>
<dbReference type="InterPro" id="IPR050137">
    <property type="entry name" value="PyrR_bifunctional"/>
</dbReference>
<dbReference type="RefSeq" id="WP_015799098.1">
    <property type="nucleotide sequence ID" value="NC_013124.1"/>
</dbReference>
<dbReference type="AlphaFoldDB" id="C7M0W1"/>
<dbReference type="EMBL" id="CP001631">
    <property type="protein sequence ID" value="ACU54619.1"/>
    <property type="molecule type" value="Genomic_DNA"/>
</dbReference>
<dbReference type="NCBIfam" id="NF003549">
    <property type="entry name" value="PRK05205.1-5"/>
    <property type="match status" value="1"/>
</dbReference>
<dbReference type="GO" id="GO:0004845">
    <property type="term" value="F:uracil phosphoribosyltransferase activity"/>
    <property type="evidence" value="ECO:0007669"/>
    <property type="project" value="UniProtKB-EC"/>
</dbReference>
<dbReference type="Pfam" id="PF00156">
    <property type="entry name" value="Pribosyltran"/>
    <property type="match status" value="1"/>
</dbReference>
<evidence type="ECO:0000313" key="2">
    <source>
        <dbReference type="EMBL" id="ACU54619.1"/>
    </source>
</evidence>
<dbReference type="CDD" id="cd06223">
    <property type="entry name" value="PRTases_typeI"/>
    <property type="match status" value="1"/>
</dbReference>
<organism evidence="2 3">
    <name type="scientific">Acidimicrobium ferrooxidans (strain DSM 10331 / JCM 15462 / NBRC 103882 / ICP)</name>
    <dbReference type="NCBI Taxonomy" id="525909"/>
    <lineage>
        <taxon>Bacteria</taxon>
        <taxon>Bacillati</taxon>
        <taxon>Actinomycetota</taxon>
        <taxon>Acidimicrobiia</taxon>
        <taxon>Acidimicrobiales</taxon>
        <taxon>Acidimicrobiaceae</taxon>
        <taxon>Acidimicrobium</taxon>
    </lineage>
</organism>
<sequence>MRRRRVLDADDIVRSLRRMAHEVVEATRGGADLVVVAIADGGVPVARGLVDTLESIRSVAVPLVVVDPTQFRDDAEPAGDPRWLPPIKVEGRTVVLVDDVVFTGRTARAALEAVLRAGRAQRVLLAVLVDRGHRELPIRPDIVGRNLPTARNEYVVVDAAGVWIEAEGR</sequence>
<dbReference type="KEGG" id="afo:Afer_1703"/>
<protein>
    <submittedName>
        <fullName evidence="2">Uracil phosphoribosyltransferase</fullName>
        <ecNumber evidence="2">2.4.2.9</ecNumber>
    </submittedName>
</protein>
<dbReference type="EC" id="2.4.2.9" evidence="2"/>
<accession>C7M0W1</accession>
<dbReference type="InterPro" id="IPR000836">
    <property type="entry name" value="PRTase_dom"/>
</dbReference>
<dbReference type="HOGENOM" id="CLU_094234_2_1_11"/>
<reference evidence="2 3" key="1">
    <citation type="journal article" date="2009" name="Stand. Genomic Sci.">
        <title>Complete genome sequence of Acidimicrobium ferrooxidans type strain (ICP).</title>
        <authorList>
            <person name="Clum A."/>
            <person name="Nolan M."/>
            <person name="Lang E."/>
            <person name="Glavina Del Rio T."/>
            <person name="Tice H."/>
            <person name="Copeland A."/>
            <person name="Cheng J.F."/>
            <person name="Lucas S."/>
            <person name="Chen F."/>
            <person name="Bruce D."/>
            <person name="Goodwin L."/>
            <person name="Pitluck S."/>
            <person name="Ivanova N."/>
            <person name="Mavrommatis K."/>
            <person name="Mikhailova N."/>
            <person name="Pati A."/>
            <person name="Chen A."/>
            <person name="Palaniappan K."/>
            <person name="Goker M."/>
            <person name="Spring S."/>
            <person name="Land M."/>
            <person name="Hauser L."/>
            <person name="Chang Y.J."/>
            <person name="Jeffries C.C."/>
            <person name="Chain P."/>
            <person name="Bristow J."/>
            <person name="Eisen J.A."/>
            <person name="Markowitz V."/>
            <person name="Hugenholtz P."/>
            <person name="Kyrpides N.C."/>
            <person name="Klenk H.P."/>
            <person name="Lapidus A."/>
        </authorList>
    </citation>
    <scope>NUCLEOTIDE SEQUENCE [LARGE SCALE GENOMIC DNA]</scope>
    <source>
        <strain evidence="3">DSM 10331 / JCM 15462 / NBRC 103882 / ICP</strain>
    </source>
</reference>
<dbReference type="OrthoDB" id="9802227at2"/>
<keyword evidence="2" id="KW-0328">Glycosyltransferase</keyword>
<dbReference type="STRING" id="525909.Afer_1703"/>
<dbReference type="Proteomes" id="UP000000771">
    <property type="component" value="Chromosome"/>
</dbReference>
<dbReference type="PANTHER" id="PTHR11608:SF0">
    <property type="entry name" value="BIFUNCTIONAL PROTEIN PYRR"/>
    <property type="match status" value="1"/>
</dbReference>
<name>C7M0W1_ACIFD</name>
<evidence type="ECO:0000313" key="3">
    <source>
        <dbReference type="Proteomes" id="UP000000771"/>
    </source>
</evidence>
<dbReference type="SUPFAM" id="SSF53271">
    <property type="entry name" value="PRTase-like"/>
    <property type="match status" value="1"/>
</dbReference>
<dbReference type="PANTHER" id="PTHR11608">
    <property type="entry name" value="BIFUNCTIONAL PROTEIN PYRR"/>
    <property type="match status" value="1"/>
</dbReference>
<feature type="domain" description="Phosphoribosyltransferase" evidence="1">
    <location>
        <begin position="6"/>
        <end position="141"/>
    </location>
</feature>
<dbReference type="eggNOG" id="COG2065">
    <property type="taxonomic scope" value="Bacteria"/>
</dbReference>